<protein>
    <submittedName>
        <fullName evidence="2">Uncharacterized protein</fullName>
    </submittedName>
</protein>
<organism evidence="2 3">
    <name type="scientific">Thyridium curvatum</name>
    <dbReference type="NCBI Taxonomy" id="1093900"/>
    <lineage>
        <taxon>Eukaryota</taxon>
        <taxon>Fungi</taxon>
        <taxon>Dikarya</taxon>
        <taxon>Ascomycota</taxon>
        <taxon>Pezizomycotina</taxon>
        <taxon>Sordariomycetes</taxon>
        <taxon>Sordariomycetidae</taxon>
        <taxon>Thyridiales</taxon>
        <taxon>Thyridiaceae</taxon>
        <taxon>Thyridium</taxon>
    </lineage>
</organism>
<dbReference type="AlphaFoldDB" id="A0A507ARR1"/>
<evidence type="ECO:0000256" key="1">
    <source>
        <dbReference type="SAM" id="MobiDB-lite"/>
    </source>
</evidence>
<dbReference type="Gene3D" id="3.10.20.90">
    <property type="entry name" value="Phosphatidylinositol 3-kinase Catalytic Subunit, Chain A, domain 1"/>
    <property type="match status" value="1"/>
</dbReference>
<reference evidence="2 3" key="1">
    <citation type="submission" date="2019-06" db="EMBL/GenBank/DDBJ databases">
        <title>Draft genome sequence of the filamentous fungus Phialemoniopsis curvata isolated from diesel fuel.</title>
        <authorList>
            <person name="Varaljay V.A."/>
            <person name="Lyon W.J."/>
            <person name="Crouch A.L."/>
            <person name="Drake C.E."/>
            <person name="Hollomon J.M."/>
            <person name="Nadeau L.J."/>
            <person name="Nunn H.S."/>
            <person name="Stevenson B.S."/>
            <person name="Bojanowski C.L."/>
            <person name="Crookes-Goodson W.J."/>
        </authorList>
    </citation>
    <scope>NUCLEOTIDE SEQUENCE [LARGE SCALE GENOMIC DNA]</scope>
    <source>
        <strain evidence="2 3">D216</strain>
    </source>
</reference>
<gene>
    <name evidence="2" type="ORF">E0L32_010680</name>
</gene>
<accession>A0A507ARR1</accession>
<dbReference type="GeneID" id="41978127"/>
<evidence type="ECO:0000313" key="2">
    <source>
        <dbReference type="EMBL" id="TPX07581.1"/>
    </source>
</evidence>
<dbReference type="InParanoid" id="A0A507ARR1"/>
<feature type="compositionally biased region" description="Acidic residues" evidence="1">
    <location>
        <begin position="124"/>
        <end position="137"/>
    </location>
</feature>
<dbReference type="EMBL" id="SKBQ01000089">
    <property type="protein sequence ID" value="TPX07581.1"/>
    <property type="molecule type" value="Genomic_DNA"/>
</dbReference>
<dbReference type="SUPFAM" id="SSF54236">
    <property type="entry name" value="Ubiquitin-like"/>
    <property type="match status" value="1"/>
</dbReference>
<dbReference type="OrthoDB" id="1026733at2759"/>
<dbReference type="InterPro" id="IPR029071">
    <property type="entry name" value="Ubiquitin-like_domsf"/>
</dbReference>
<feature type="region of interest" description="Disordered" evidence="1">
    <location>
        <begin position="124"/>
        <end position="149"/>
    </location>
</feature>
<dbReference type="RefSeq" id="XP_030989292.1">
    <property type="nucleotide sequence ID" value="XM_031133325.1"/>
</dbReference>
<dbReference type="Proteomes" id="UP000319257">
    <property type="component" value="Unassembled WGS sequence"/>
</dbReference>
<evidence type="ECO:0000313" key="3">
    <source>
        <dbReference type="Proteomes" id="UP000319257"/>
    </source>
</evidence>
<dbReference type="STRING" id="1093900.A0A507ARR1"/>
<proteinExistence type="predicted"/>
<feature type="non-terminal residue" evidence="2">
    <location>
        <position position="1"/>
    </location>
</feature>
<keyword evidence="3" id="KW-1185">Reference proteome</keyword>
<name>A0A507ARR1_9PEZI</name>
<sequence length="149" mass="16636">AARLRWRRWRARSMAPEPPAGSRDVVRVALKLPEGMGGGERIRRAFAAGTTLEELYAFVECYDVVAQRGDDDDDVVEAPPEGYVHDYRFRIAAVMPREVFEPTAGATVLDKIGRSGNLVVEMVVPEEEEDEEEEEEKEEKVDGAEGVDV</sequence>
<comment type="caution">
    <text evidence="2">The sequence shown here is derived from an EMBL/GenBank/DDBJ whole genome shotgun (WGS) entry which is preliminary data.</text>
</comment>